<dbReference type="InterPro" id="IPR005031">
    <property type="entry name" value="COQ10_START"/>
</dbReference>
<dbReference type="OrthoDB" id="539556at2"/>
<proteinExistence type="predicted"/>
<dbReference type="EMBL" id="PXXO01000019">
    <property type="protein sequence ID" value="PSJ03646.1"/>
    <property type="molecule type" value="Genomic_DNA"/>
</dbReference>
<dbReference type="PANTHER" id="PTHR34060">
    <property type="entry name" value="POLYKETIDE CYCLASE / DEHYDRASE AND LIPID TRANSPORT PROTEIN"/>
    <property type="match status" value="1"/>
</dbReference>
<dbReference type="PANTHER" id="PTHR34060:SF1">
    <property type="entry name" value="POLYKETIDE CYCLASE _ DEHYDRASE AND LIPID TRANSPORT PROTEIN"/>
    <property type="match status" value="1"/>
</dbReference>
<dbReference type="AlphaFoldDB" id="A0A2P7MR21"/>
<evidence type="ECO:0000313" key="2">
    <source>
        <dbReference type="EMBL" id="PSJ03646.1"/>
    </source>
</evidence>
<keyword evidence="3" id="KW-1185">Reference proteome</keyword>
<evidence type="ECO:0000313" key="3">
    <source>
        <dbReference type="Proteomes" id="UP000243002"/>
    </source>
</evidence>
<dbReference type="SUPFAM" id="SSF55961">
    <property type="entry name" value="Bet v1-like"/>
    <property type="match status" value="1"/>
</dbReference>
<dbReference type="Proteomes" id="UP000243002">
    <property type="component" value="Unassembled WGS sequence"/>
</dbReference>
<organism evidence="2 3">
    <name type="scientific">Cyanobium usitatum str. Tous</name>
    <dbReference type="NCBI Taxonomy" id="2116684"/>
    <lineage>
        <taxon>Bacteria</taxon>
        <taxon>Bacillati</taxon>
        <taxon>Cyanobacteriota</taxon>
        <taxon>Cyanophyceae</taxon>
        <taxon>Synechococcales</taxon>
        <taxon>Prochlorococcaceae</taxon>
        <taxon>Cyanobium</taxon>
    </lineage>
</organism>
<feature type="domain" description="Coenzyme Q-binding protein COQ10 START" evidence="1">
    <location>
        <begin position="18"/>
        <end position="142"/>
    </location>
</feature>
<reference evidence="2 3" key="1">
    <citation type="journal article" date="2018" name="Environ. Microbiol.">
        <title>Ecological and genomic features of two widespread freshwater picocyanobacteria.</title>
        <authorList>
            <person name="Cabello-Yeves P.J."/>
            <person name="Picazo A."/>
            <person name="Camacho A."/>
            <person name="Callieri C."/>
            <person name="Rosselli R."/>
            <person name="Roda-Garcia J.J."/>
            <person name="Coutinho F.H."/>
            <person name="Rodriguez-Valera F."/>
        </authorList>
    </citation>
    <scope>NUCLEOTIDE SEQUENCE [LARGE SCALE GENOMIC DNA]</scope>
    <source>
        <strain evidence="2 3">Tous</strain>
    </source>
</reference>
<sequence length="156" mass="18018">MERLPQGTRRLAVQLRLPLDPSWIWSVLTDYANLNSFIPNLASSRQLWRRGNRVGLEQVGTQQFCGLRFSAKVELEIEEDLEAGELRFCMCRGDFRRFEGCWQIGRTGETTHLLYELTVQGRPGMPIGLIEQRLREDLANNLRGVQREAERRAAQS</sequence>
<gene>
    <name evidence="2" type="ORF">C7K55_12400</name>
</gene>
<protein>
    <submittedName>
        <fullName evidence="2">Oligoketide cyclase</fullName>
    </submittedName>
</protein>
<name>A0A2P7MR21_9CYAN</name>
<evidence type="ECO:0000259" key="1">
    <source>
        <dbReference type="Pfam" id="PF03364"/>
    </source>
</evidence>
<dbReference type="RefSeq" id="WP_106633068.1">
    <property type="nucleotide sequence ID" value="NZ_PXXO01000019.1"/>
</dbReference>
<comment type="caution">
    <text evidence="2">The sequence shown here is derived from an EMBL/GenBank/DDBJ whole genome shotgun (WGS) entry which is preliminary data.</text>
</comment>
<dbReference type="Pfam" id="PF03364">
    <property type="entry name" value="Polyketide_cyc"/>
    <property type="match status" value="1"/>
</dbReference>
<dbReference type="InterPro" id="IPR023393">
    <property type="entry name" value="START-like_dom_sf"/>
</dbReference>
<dbReference type="Gene3D" id="3.30.530.20">
    <property type="match status" value="1"/>
</dbReference>
<accession>A0A2P7MR21</accession>